<keyword evidence="2" id="KW-0732">Signal</keyword>
<accession>A0A3L6QD36</accession>
<feature type="chain" id="PRO_5018177583" evidence="2">
    <location>
        <begin position="28"/>
        <end position="85"/>
    </location>
</feature>
<organism evidence="3 4">
    <name type="scientific">Panicum miliaceum</name>
    <name type="common">Proso millet</name>
    <name type="synonym">Broomcorn millet</name>
    <dbReference type="NCBI Taxonomy" id="4540"/>
    <lineage>
        <taxon>Eukaryota</taxon>
        <taxon>Viridiplantae</taxon>
        <taxon>Streptophyta</taxon>
        <taxon>Embryophyta</taxon>
        <taxon>Tracheophyta</taxon>
        <taxon>Spermatophyta</taxon>
        <taxon>Magnoliopsida</taxon>
        <taxon>Liliopsida</taxon>
        <taxon>Poales</taxon>
        <taxon>Poaceae</taxon>
        <taxon>PACMAD clade</taxon>
        <taxon>Panicoideae</taxon>
        <taxon>Panicodae</taxon>
        <taxon>Paniceae</taxon>
        <taxon>Panicinae</taxon>
        <taxon>Panicum</taxon>
        <taxon>Panicum sect. Panicum</taxon>
    </lineage>
</organism>
<reference evidence="4" key="1">
    <citation type="journal article" date="2019" name="Nat. Commun.">
        <title>The genome of broomcorn millet.</title>
        <authorList>
            <person name="Zou C."/>
            <person name="Miki D."/>
            <person name="Li D."/>
            <person name="Tang Q."/>
            <person name="Xiao L."/>
            <person name="Rajput S."/>
            <person name="Deng P."/>
            <person name="Jia W."/>
            <person name="Huang R."/>
            <person name="Zhang M."/>
            <person name="Sun Y."/>
            <person name="Hu J."/>
            <person name="Fu X."/>
            <person name="Schnable P.S."/>
            <person name="Li F."/>
            <person name="Zhang H."/>
            <person name="Feng B."/>
            <person name="Zhu X."/>
            <person name="Liu R."/>
            <person name="Schnable J.C."/>
            <person name="Zhu J.-K."/>
            <person name="Zhang H."/>
        </authorList>
    </citation>
    <scope>NUCLEOTIDE SEQUENCE [LARGE SCALE GENOMIC DNA]</scope>
</reference>
<comment type="caution">
    <text evidence="3">The sequence shown here is derived from an EMBL/GenBank/DDBJ whole genome shotgun (WGS) entry which is preliminary data.</text>
</comment>
<dbReference type="Proteomes" id="UP000275267">
    <property type="component" value="Unassembled WGS sequence"/>
</dbReference>
<dbReference type="EMBL" id="PQIB02000012">
    <property type="protein sequence ID" value="RLM77847.1"/>
    <property type="molecule type" value="Genomic_DNA"/>
</dbReference>
<dbReference type="AlphaFoldDB" id="A0A3L6QD36"/>
<evidence type="ECO:0000256" key="2">
    <source>
        <dbReference type="SAM" id="SignalP"/>
    </source>
</evidence>
<evidence type="ECO:0000313" key="3">
    <source>
        <dbReference type="EMBL" id="RLM77847.1"/>
    </source>
</evidence>
<evidence type="ECO:0000256" key="1">
    <source>
        <dbReference type="SAM" id="MobiDB-lite"/>
    </source>
</evidence>
<feature type="signal peptide" evidence="2">
    <location>
        <begin position="1"/>
        <end position="27"/>
    </location>
</feature>
<evidence type="ECO:0000313" key="4">
    <source>
        <dbReference type="Proteomes" id="UP000275267"/>
    </source>
</evidence>
<feature type="region of interest" description="Disordered" evidence="1">
    <location>
        <begin position="34"/>
        <end position="68"/>
    </location>
</feature>
<name>A0A3L6QD36_PANMI</name>
<keyword evidence="4" id="KW-1185">Reference proteome</keyword>
<gene>
    <name evidence="3" type="ORF">C2845_PM12G14860</name>
</gene>
<protein>
    <submittedName>
        <fullName evidence="3">Uncharacterized protein</fullName>
    </submittedName>
</protein>
<proteinExistence type="predicted"/>
<sequence>MATAAACWSKLAHSSSIIVLLVVVALAMAPIAHQSDDHTTNMTDQRPYYHHPTQFTPGAGGHRSSHDPPCASCPYPGACPWCHIR</sequence>